<dbReference type="KEGG" id="fax:FUAX_05840"/>
<dbReference type="EC" id="3.1.-.-" evidence="6"/>
<accession>A0AAU9CS26</accession>
<keyword evidence="1 6" id="KW-0540">Nuclease</keyword>
<evidence type="ECO:0000256" key="1">
    <source>
        <dbReference type="ARBA" id="ARBA00022722"/>
    </source>
</evidence>
<gene>
    <name evidence="7" type="ORF">FUAX_05840</name>
</gene>
<evidence type="ECO:0000313" key="7">
    <source>
        <dbReference type="EMBL" id="BDD08152.1"/>
    </source>
</evidence>
<evidence type="ECO:0000256" key="2">
    <source>
        <dbReference type="ARBA" id="ARBA00022759"/>
    </source>
</evidence>
<dbReference type="Proteomes" id="UP001348817">
    <property type="component" value="Chromosome"/>
</dbReference>
<evidence type="ECO:0000256" key="6">
    <source>
        <dbReference type="PIRNR" id="PIRNR018267"/>
    </source>
</evidence>
<reference evidence="7 8" key="1">
    <citation type="submission" date="2021-12" db="EMBL/GenBank/DDBJ databases">
        <title>Genome sequencing of bacteria with rrn-lacking chromosome and rrn-plasmid.</title>
        <authorList>
            <person name="Anda M."/>
            <person name="Iwasaki W."/>
        </authorList>
    </citation>
    <scope>NUCLEOTIDE SEQUENCE [LARGE SCALE GENOMIC DNA]</scope>
    <source>
        <strain evidence="7 8">DSM 100852</strain>
    </source>
</reference>
<dbReference type="SUPFAM" id="SSF52980">
    <property type="entry name" value="Restriction endonuclease-like"/>
    <property type="match status" value="1"/>
</dbReference>
<comment type="similarity">
    <text evidence="6">Belongs to the vsr family.</text>
</comment>
<dbReference type="GO" id="GO:0006298">
    <property type="term" value="P:mismatch repair"/>
    <property type="evidence" value="ECO:0007669"/>
    <property type="project" value="UniProtKB-UniRule"/>
</dbReference>
<protein>
    <recommendedName>
        <fullName evidence="6">Very short patch repair endonuclease</fullName>
        <ecNumber evidence="6">3.1.-.-</ecNumber>
    </recommendedName>
</protein>
<evidence type="ECO:0000313" key="8">
    <source>
        <dbReference type="Proteomes" id="UP001348817"/>
    </source>
</evidence>
<name>A0AAU9CS26_9BACT</name>
<dbReference type="EMBL" id="AP025314">
    <property type="protein sequence ID" value="BDD08152.1"/>
    <property type="molecule type" value="Genomic_DNA"/>
</dbReference>
<dbReference type="InterPro" id="IPR011335">
    <property type="entry name" value="Restrct_endonuc-II-like"/>
</dbReference>
<sequence>MADIFEPEVRSYIMSRIRSKDTKPELKVRRYLHARGFRYSLHSKHLPGKPDLVLRKYKTVIFVNGCFWHGHENCPEFRPPKSNKGFWLEKIRRNKARDRENVVRLMESGWNVIIVWGCELRPKRALDTLENLCLKIRKMKRVVTPEPVS</sequence>
<dbReference type="NCBIfam" id="TIGR00632">
    <property type="entry name" value="vsr"/>
    <property type="match status" value="1"/>
</dbReference>
<evidence type="ECO:0000256" key="5">
    <source>
        <dbReference type="ARBA" id="ARBA00023204"/>
    </source>
</evidence>
<proteinExistence type="inferred from homology"/>
<keyword evidence="8" id="KW-1185">Reference proteome</keyword>
<dbReference type="CDD" id="cd00221">
    <property type="entry name" value="Vsr"/>
    <property type="match status" value="1"/>
</dbReference>
<dbReference type="InterPro" id="IPR004603">
    <property type="entry name" value="DNA_mismatch_endonuc_vsr"/>
</dbReference>
<keyword evidence="5 6" id="KW-0234">DNA repair</keyword>
<dbReference type="PIRSF" id="PIRSF018267">
    <property type="entry name" value="VSR_endonuc"/>
    <property type="match status" value="1"/>
</dbReference>
<dbReference type="GO" id="GO:0004519">
    <property type="term" value="F:endonuclease activity"/>
    <property type="evidence" value="ECO:0007669"/>
    <property type="project" value="UniProtKB-KW"/>
</dbReference>
<dbReference type="RefSeq" id="WP_338393429.1">
    <property type="nucleotide sequence ID" value="NZ_AP025314.1"/>
</dbReference>
<dbReference type="GO" id="GO:0016787">
    <property type="term" value="F:hydrolase activity"/>
    <property type="evidence" value="ECO:0007669"/>
    <property type="project" value="UniProtKB-KW"/>
</dbReference>
<evidence type="ECO:0000256" key="3">
    <source>
        <dbReference type="ARBA" id="ARBA00022763"/>
    </source>
</evidence>
<keyword evidence="2 6" id="KW-0255">Endonuclease</keyword>
<keyword evidence="4 6" id="KW-0378">Hydrolase</keyword>
<organism evidence="7 8">
    <name type="scientific">Fulvitalea axinellae</name>
    <dbReference type="NCBI Taxonomy" id="1182444"/>
    <lineage>
        <taxon>Bacteria</taxon>
        <taxon>Pseudomonadati</taxon>
        <taxon>Bacteroidota</taxon>
        <taxon>Cytophagia</taxon>
        <taxon>Cytophagales</taxon>
        <taxon>Persicobacteraceae</taxon>
        <taxon>Fulvitalea</taxon>
    </lineage>
</organism>
<keyword evidence="3 6" id="KW-0227">DNA damage</keyword>
<comment type="function">
    <text evidence="6">May nick specific sequences that contain T:G mispairs resulting from m5C-deamination.</text>
</comment>
<dbReference type="AlphaFoldDB" id="A0AAU9CS26"/>
<dbReference type="Pfam" id="PF03852">
    <property type="entry name" value="Vsr"/>
    <property type="match status" value="1"/>
</dbReference>
<evidence type="ECO:0000256" key="4">
    <source>
        <dbReference type="ARBA" id="ARBA00022801"/>
    </source>
</evidence>
<dbReference type="Gene3D" id="3.40.960.10">
    <property type="entry name" value="VSR Endonuclease"/>
    <property type="match status" value="1"/>
</dbReference>